<name>A0A7E4ZSP6_PANRE</name>
<keyword evidence="2" id="KW-0732">Signal</keyword>
<dbReference type="InterPro" id="IPR033438">
    <property type="entry name" value="MOLO1"/>
</dbReference>
<evidence type="ECO:0000313" key="4">
    <source>
        <dbReference type="WBParaSite" id="Pan_g15212.t1"/>
    </source>
</evidence>
<dbReference type="GO" id="GO:0005892">
    <property type="term" value="C:acetylcholine-gated channel complex"/>
    <property type="evidence" value="ECO:0007669"/>
    <property type="project" value="InterPro"/>
</dbReference>
<evidence type="ECO:0000313" key="3">
    <source>
        <dbReference type="Proteomes" id="UP000492821"/>
    </source>
</evidence>
<evidence type="ECO:0000256" key="1">
    <source>
        <dbReference type="SAM" id="MobiDB-lite"/>
    </source>
</evidence>
<dbReference type="AlphaFoldDB" id="A0A7E4ZSP6"/>
<feature type="signal peptide" evidence="2">
    <location>
        <begin position="1"/>
        <end position="25"/>
    </location>
</feature>
<protein>
    <submittedName>
        <fullName evidence="4">ATP-cone domain-containing protein</fullName>
    </submittedName>
</protein>
<sequence>MSRLRKPNSFLTALLFGAICVTVSGQFTAQTYPDPRNEPLRCKLILPGQVCDPNDILADEDRRKLNEKIQQLQSVTAQIKNSSPQCVGNPNQNLQIVTALLEKIGSSPFETVDIEKFTNSLRLKYSNFQDLQCDTLVLIVNSRRDRQVFTVAGRDAKLSRDVLQTAFHRNIGHFRANRYAMGLEGMVEYLVSAYSSAHIVQVPTPESLGPTSSNVESFVAHGVRQKPEQKTSGFEQMPMEKLDLSAVPDEDKIWVQLIHKAASRCGYDKSKIAENVRAVVEEAMSISLKLISDNRYNTIEEASQDFSTSSNPRIKAWADAKTNFIDDLYARYRESFPRRASQCPDLDSSSNDPPAQHPFLG</sequence>
<dbReference type="Gene3D" id="3.10.310.50">
    <property type="match status" value="1"/>
</dbReference>
<feature type="region of interest" description="Disordered" evidence="1">
    <location>
        <begin position="339"/>
        <end position="361"/>
    </location>
</feature>
<accession>A0A7E4ZSP6</accession>
<dbReference type="Pfam" id="PF17175">
    <property type="entry name" value="MOLO1"/>
    <property type="match status" value="1"/>
</dbReference>
<dbReference type="Proteomes" id="UP000492821">
    <property type="component" value="Unassembled WGS sequence"/>
</dbReference>
<organism evidence="3 4">
    <name type="scientific">Panagrellus redivivus</name>
    <name type="common">Microworm</name>
    <dbReference type="NCBI Taxonomy" id="6233"/>
    <lineage>
        <taxon>Eukaryota</taxon>
        <taxon>Metazoa</taxon>
        <taxon>Ecdysozoa</taxon>
        <taxon>Nematoda</taxon>
        <taxon>Chromadorea</taxon>
        <taxon>Rhabditida</taxon>
        <taxon>Tylenchina</taxon>
        <taxon>Panagrolaimomorpha</taxon>
        <taxon>Panagrolaimoidea</taxon>
        <taxon>Panagrolaimidae</taxon>
        <taxon>Panagrellus</taxon>
    </lineage>
</organism>
<dbReference type="PANTHER" id="PTHR33748">
    <property type="entry name" value="PROTEIN CBG04600"/>
    <property type="match status" value="1"/>
</dbReference>
<proteinExistence type="predicted"/>
<keyword evidence="3" id="KW-1185">Reference proteome</keyword>
<evidence type="ECO:0000256" key="2">
    <source>
        <dbReference type="SAM" id="SignalP"/>
    </source>
</evidence>
<reference evidence="3" key="1">
    <citation type="journal article" date="2013" name="Genetics">
        <title>The draft genome and transcriptome of Panagrellus redivivus are shaped by the harsh demands of a free-living lifestyle.</title>
        <authorList>
            <person name="Srinivasan J."/>
            <person name="Dillman A.R."/>
            <person name="Macchietto M.G."/>
            <person name="Heikkinen L."/>
            <person name="Lakso M."/>
            <person name="Fracchia K.M."/>
            <person name="Antoshechkin I."/>
            <person name="Mortazavi A."/>
            <person name="Wong G."/>
            <person name="Sternberg P.W."/>
        </authorList>
    </citation>
    <scope>NUCLEOTIDE SEQUENCE [LARGE SCALE GENOMIC DNA]</scope>
    <source>
        <strain evidence="3">MT8872</strain>
    </source>
</reference>
<feature type="chain" id="PRO_5028970845" evidence="2">
    <location>
        <begin position="26"/>
        <end position="361"/>
    </location>
</feature>
<dbReference type="WBParaSite" id="Pan_g15212.t1">
    <property type="protein sequence ID" value="Pan_g15212.t1"/>
    <property type="gene ID" value="Pan_g15212"/>
</dbReference>
<reference evidence="4" key="2">
    <citation type="submission" date="2020-10" db="UniProtKB">
        <authorList>
            <consortium name="WormBaseParasite"/>
        </authorList>
    </citation>
    <scope>IDENTIFICATION</scope>
</reference>
<dbReference type="PANTHER" id="PTHR33748:SF3">
    <property type="entry name" value="TPM_PHOSPHATASE DOMAIN-CONTAINING PROTEIN"/>
    <property type="match status" value="1"/>
</dbReference>